<accession>A0A7T0KFC8</accession>
<evidence type="ECO:0000313" key="2">
    <source>
        <dbReference type="Proteomes" id="UP000594681"/>
    </source>
</evidence>
<evidence type="ECO:0000313" key="1">
    <source>
        <dbReference type="EMBL" id="QPK79316.1"/>
    </source>
</evidence>
<organism evidence="1 2">
    <name type="scientific">Corynebacterium lizhenjunii</name>
    <dbReference type="NCBI Taxonomy" id="2709394"/>
    <lineage>
        <taxon>Bacteria</taxon>
        <taxon>Bacillati</taxon>
        <taxon>Actinomycetota</taxon>
        <taxon>Actinomycetes</taxon>
        <taxon>Mycobacteriales</taxon>
        <taxon>Corynebacteriaceae</taxon>
        <taxon>Corynebacterium</taxon>
    </lineage>
</organism>
<reference evidence="1 2" key="1">
    <citation type="submission" date="2020-11" db="EMBL/GenBank/DDBJ databases">
        <title>Corynebacterium sp. ZJ-599.</title>
        <authorList>
            <person name="Zhou J."/>
        </authorList>
    </citation>
    <scope>NUCLEOTIDE SEQUENCE [LARGE SCALE GENOMIC DNA]</scope>
    <source>
        <strain evidence="1 2">ZJ-599</strain>
    </source>
</reference>
<dbReference type="AlphaFoldDB" id="A0A7T0KFC8"/>
<sequence length="256" mass="28287">MSPEGNLAVVGIQGDGTANGVETIMLLRADGAVFKQRIPFSSHSLDLSEDHVIVMGTSPEGTPQRNRIFVMDADGGGGEVALPQDYDAAFVPMRYSTVNYMGDGVFEILQTDRVDNGEEGERTEVTAFEVRVTDSRAQELETQQVRHRVMTRYEDAAVSDNLPYGESGFIDADGKVFISRRDSEKPEYMGTVADFAEEGFLRVRSKAADPKFALKREGYVEIRSWNNPERVVATLNTERFACRIEQCGIAAVTEIS</sequence>
<dbReference type="KEGG" id="cliz:G7Y31_00885"/>
<proteinExistence type="predicted"/>
<keyword evidence="2" id="KW-1185">Reference proteome</keyword>
<evidence type="ECO:0008006" key="3">
    <source>
        <dbReference type="Google" id="ProtNLM"/>
    </source>
</evidence>
<dbReference type="RefSeq" id="WP_196823585.1">
    <property type="nucleotide sequence ID" value="NZ_CP064954.1"/>
</dbReference>
<protein>
    <recommendedName>
        <fullName evidence="3">Phytase-like domain-containing protein</fullName>
    </recommendedName>
</protein>
<dbReference type="Proteomes" id="UP000594681">
    <property type="component" value="Chromosome"/>
</dbReference>
<dbReference type="EMBL" id="CP064954">
    <property type="protein sequence ID" value="QPK79316.1"/>
    <property type="molecule type" value="Genomic_DNA"/>
</dbReference>
<name>A0A7T0KFC8_9CORY</name>
<gene>
    <name evidence="1" type="ORF">G7Y31_00885</name>
</gene>